<keyword evidence="1" id="KW-0479">Metal-binding</keyword>
<keyword evidence="5" id="KW-1185">Reference proteome</keyword>
<dbReference type="RefSeq" id="WP_114211007.1">
    <property type="nucleotide sequence ID" value="NZ_CP030840.1"/>
</dbReference>
<dbReference type="Gene3D" id="3.40.630.10">
    <property type="entry name" value="Zn peptidases"/>
    <property type="match status" value="1"/>
</dbReference>
<evidence type="ECO:0000259" key="3">
    <source>
        <dbReference type="Pfam" id="PF07687"/>
    </source>
</evidence>
<dbReference type="GO" id="GO:0046872">
    <property type="term" value="F:metal ion binding"/>
    <property type="evidence" value="ECO:0007669"/>
    <property type="project" value="UniProtKB-KW"/>
</dbReference>
<feature type="domain" description="Peptidase M20 dimerisation" evidence="3">
    <location>
        <begin position="208"/>
        <end position="301"/>
    </location>
</feature>
<evidence type="ECO:0000256" key="2">
    <source>
        <dbReference type="ARBA" id="ARBA00022801"/>
    </source>
</evidence>
<dbReference type="Pfam" id="PF07687">
    <property type="entry name" value="M20_dimer"/>
    <property type="match status" value="1"/>
</dbReference>
<reference evidence="4 5" key="1">
    <citation type="journal article" date="2018" name="Front. Microbiol.">
        <title>Hydrolytic Capabilities as a Key to Environmental Success: Chitinolytic and Cellulolytic Acidobacteria From Acidic Sub-arctic Soils and Boreal Peatlands.</title>
        <authorList>
            <person name="Belova S.E."/>
            <person name="Ravin N.V."/>
            <person name="Pankratov T.A."/>
            <person name="Rakitin A.L."/>
            <person name="Ivanova A.A."/>
            <person name="Beletsky A.V."/>
            <person name="Mardanov A.V."/>
            <person name="Sinninghe Damste J.S."/>
            <person name="Dedysh S.N."/>
        </authorList>
    </citation>
    <scope>NUCLEOTIDE SEQUENCE [LARGE SCALE GENOMIC DNA]</scope>
    <source>
        <strain evidence="4 5">SBC82</strain>
    </source>
</reference>
<dbReference type="Pfam" id="PF01546">
    <property type="entry name" value="Peptidase_M20"/>
    <property type="match status" value="1"/>
</dbReference>
<sequence>MSDLGRASAFSRVIHLAAQRAVHEAFQWMHLQEPRIMDWQAELVAIAAPPFHEEQRAAWLADRFRELGLDQVEIDSTGNVLGSCPPSVAPEAGWILLSAHIDTIFPPGLPIRPKREGSRLQAPGACDNGAGLAGLLAIAAALKAIAESAIVLPLQRGILFAGNVGEEGDGDLRGMRHLYLQPPWRGRIAANLVLDGAGHEIVVSQALGSRRFMVTITAPGGHSWTDAGTPNPIVLLSTVISRLSELKLGESPRTTMNVGTIEGGTSVNAIPESASARFDFRSTDAEQLIRLEVELHRAVEDVVLAANRQVLRGNGPGGAKGSAKVVGFAIRKIGDRPAAALPEDAKILEALRAVDRHLGIRTELRTASTDANIPLSLGIEAVSIGAGGDGGGVHTYAEWYDSRDRETGLRRILLLLLALAGSAD</sequence>
<proteinExistence type="predicted"/>
<evidence type="ECO:0000256" key="1">
    <source>
        <dbReference type="ARBA" id="ARBA00022723"/>
    </source>
</evidence>
<dbReference type="KEGG" id="abas:ACPOL_5177"/>
<gene>
    <name evidence="4" type="ORF">ACPOL_5177</name>
</gene>
<dbReference type="InterPro" id="IPR036264">
    <property type="entry name" value="Bact_exopeptidase_dim_dom"/>
</dbReference>
<dbReference type="InterPro" id="IPR050072">
    <property type="entry name" value="Peptidase_M20A"/>
</dbReference>
<dbReference type="SUPFAM" id="SSF55031">
    <property type="entry name" value="Bacterial exopeptidase dimerisation domain"/>
    <property type="match status" value="1"/>
</dbReference>
<dbReference type="InterPro" id="IPR011650">
    <property type="entry name" value="Peptidase_M20_dimer"/>
</dbReference>
<dbReference type="GO" id="GO:0016787">
    <property type="term" value="F:hydrolase activity"/>
    <property type="evidence" value="ECO:0007669"/>
    <property type="project" value="UniProtKB-KW"/>
</dbReference>
<organism evidence="4 5">
    <name type="scientific">Acidisarcina polymorpha</name>
    <dbReference type="NCBI Taxonomy" id="2211140"/>
    <lineage>
        <taxon>Bacteria</taxon>
        <taxon>Pseudomonadati</taxon>
        <taxon>Acidobacteriota</taxon>
        <taxon>Terriglobia</taxon>
        <taxon>Terriglobales</taxon>
        <taxon>Acidobacteriaceae</taxon>
        <taxon>Acidisarcina</taxon>
    </lineage>
</organism>
<dbReference type="Gene3D" id="3.30.70.360">
    <property type="match status" value="1"/>
</dbReference>
<dbReference type="PANTHER" id="PTHR43808:SF17">
    <property type="entry name" value="PEPTIDASE M20"/>
    <property type="match status" value="1"/>
</dbReference>
<dbReference type="PANTHER" id="PTHR43808">
    <property type="entry name" value="ACETYLORNITHINE DEACETYLASE"/>
    <property type="match status" value="1"/>
</dbReference>
<accession>A0A2Z5G5Q9</accession>
<dbReference type="OrthoDB" id="9783294at2"/>
<dbReference type="AlphaFoldDB" id="A0A2Z5G5Q9"/>
<dbReference type="InterPro" id="IPR002933">
    <property type="entry name" value="Peptidase_M20"/>
</dbReference>
<evidence type="ECO:0000313" key="5">
    <source>
        <dbReference type="Proteomes" id="UP000253606"/>
    </source>
</evidence>
<dbReference type="Proteomes" id="UP000253606">
    <property type="component" value="Chromosome"/>
</dbReference>
<protein>
    <submittedName>
        <fullName evidence="4">Peptidase T</fullName>
    </submittedName>
</protein>
<keyword evidence="2" id="KW-0378">Hydrolase</keyword>
<name>A0A2Z5G5Q9_9BACT</name>
<evidence type="ECO:0000313" key="4">
    <source>
        <dbReference type="EMBL" id="AXC14431.1"/>
    </source>
</evidence>
<dbReference type="EMBL" id="CP030840">
    <property type="protein sequence ID" value="AXC14431.1"/>
    <property type="molecule type" value="Genomic_DNA"/>
</dbReference>
<dbReference type="SUPFAM" id="SSF53187">
    <property type="entry name" value="Zn-dependent exopeptidases"/>
    <property type="match status" value="1"/>
</dbReference>